<proteinExistence type="predicted"/>
<dbReference type="AlphaFoldDB" id="A0ABD2BDU9"/>
<evidence type="ECO:0000313" key="1">
    <source>
        <dbReference type="EMBL" id="KAL2730830.1"/>
    </source>
</evidence>
<comment type="caution">
    <text evidence="1">The sequence shown here is derived from an EMBL/GenBank/DDBJ whole genome shotgun (WGS) entry which is preliminary data.</text>
</comment>
<sequence>MQSLVKKRKLRCLLVRIERKTKPINIKVSQQFKLLTIHVANDRDNKIVRWHYKLFLKSLISLRPPGDSAAFTINLSLQNLLYVLRICILNLFKD</sequence>
<dbReference type="EMBL" id="JAUDFV010000110">
    <property type="protein sequence ID" value="KAL2730830.1"/>
    <property type="molecule type" value="Genomic_DNA"/>
</dbReference>
<accession>A0ABD2BDU9</accession>
<keyword evidence="2" id="KW-1185">Reference proteome</keyword>
<name>A0ABD2BDU9_VESSQ</name>
<dbReference type="Proteomes" id="UP001607302">
    <property type="component" value="Unassembled WGS sequence"/>
</dbReference>
<reference evidence="1 2" key="1">
    <citation type="journal article" date="2024" name="Ann. Entomol. Soc. Am.">
        <title>Genomic analyses of the southern and eastern yellowjacket wasps (Hymenoptera: Vespidae) reveal evolutionary signatures of social life.</title>
        <authorList>
            <person name="Catto M.A."/>
            <person name="Caine P.B."/>
            <person name="Orr S.E."/>
            <person name="Hunt B.G."/>
            <person name="Goodisman M.A.D."/>
        </authorList>
    </citation>
    <scope>NUCLEOTIDE SEQUENCE [LARGE SCALE GENOMIC DNA]</scope>
    <source>
        <strain evidence="1">233</strain>
        <tissue evidence="1">Head and thorax</tissue>
    </source>
</reference>
<protein>
    <submittedName>
        <fullName evidence="1">Uncharacterized protein</fullName>
    </submittedName>
</protein>
<organism evidence="1 2">
    <name type="scientific">Vespula squamosa</name>
    <name type="common">Southern yellow jacket</name>
    <name type="synonym">Wasp</name>
    <dbReference type="NCBI Taxonomy" id="30214"/>
    <lineage>
        <taxon>Eukaryota</taxon>
        <taxon>Metazoa</taxon>
        <taxon>Ecdysozoa</taxon>
        <taxon>Arthropoda</taxon>
        <taxon>Hexapoda</taxon>
        <taxon>Insecta</taxon>
        <taxon>Pterygota</taxon>
        <taxon>Neoptera</taxon>
        <taxon>Endopterygota</taxon>
        <taxon>Hymenoptera</taxon>
        <taxon>Apocrita</taxon>
        <taxon>Aculeata</taxon>
        <taxon>Vespoidea</taxon>
        <taxon>Vespidae</taxon>
        <taxon>Vespinae</taxon>
        <taxon>Vespula</taxon>
    </lineage>
</organism>
<gene>
    <name evidence="1" type="ORF">V1478_005243</name>
</gene>
<evidence type="ECO:0000313" key="2">
    <source>
        <dbReference type="Proteomes" id="UP001607302"/>
    </source>
</evidence>